<evidence type="ECO:0000313" key="3">
    <source>
        <dbReference type="Proteomes" id="UP000063699"/>
    </source>
</evidence>
<dbReference type="KEGG" id="kphy:AOZ06_32295"/>
<evidence type="ECO:0000259" key="1">
    <source>
        <dbReference type="Pfam" id="PF02771"/>
    </source>
</evidence>
<dbReference type="OrthoDB" id="3536625at2"/>
<dbReference type="InterPro" id="IPR046373">
    <property type="entry name" value="Acyl-CoA_Oxase/DH_mid-dom_sf"/>
</dbReference>
<dbReference type="PANTHER" id="PTHR43884:SF12">
    <property type="entry name" value="ISOVALERYL-COA DEHYDROGENASE, MITOCHONDRIAL-RELATED"/>
    <property type="match status" value="1"/>
</dbReference>
<dbReference type="Proteomes" id="UP000063699">
    <property type="component" value="Chromosome"/>
</dbReference>
<accession>A0A0N9I849</accession>
<dbReference type="GO" id="GO:0050660">
    <property type="term" value="F:flavin adenine dinucleotide binding"/>
    <property type="evidence" value="ECO:0007669"/>
    <property type="project" value="InterPro"/>
</dbReference>
<dbReference type="Gene3D" id="2.40.110.10">
    <property type="entry name" value="Butyryl-CoA Dehydrogenase, subunit A, domain 2"/>
    <property type="match status" value="1"/>
</dbReference>
<gene>
    <name evidence="2" type="ORF">AOZ06_32295</name>
</gene>
<dbReference type="STRING" id="860235.AOZ06_32295"/>
<proteinExistence type="predicted"/>
<feature type="domain" description="Acyl-CoA dehydrogenase/oxidase N-terminal" evidence="1">
    <location>
        <begin position="4"/>
        <end position="104"/>
    </location>
</feature>
<dbReference type="GO" id="GO:0003995">
    <property type="term" value="F:acyl-CoA dehydrogenase activity"/>
    <property type="evidence" value="ECO:0007669"/>
    <property type="project" value="TreeGrafter"/>
</dbReference>
<protein>
    <submittedName>
        <fullName evidence="2">Acyl-CoA dehydrogenase</fullName>
    </submittedName>
</protein>
<sequence length="331" mass="34371">MTDLVERAQWIADTVLFPDARAVDESGVIPESHFRLLAAEGLYGIARPDAGLEFETIVGVIEALAGGCLATTFTWIQHHAAVIGLANTTNTALRAEYFDDFTSGRRRSGVAFAGALANPPRLRATKADGGWVFDGDAPFVSGWGIVDAIQLSGNAGDTIVNVLVDAKGLGARPYELVSLQATATVRLEFDNAFIPDARVVGAVPVEQFLGTQHFGARLNGAMPVGLARRCVRLIEERGRTGAAAALSDQIVSVRAGLDAGLADPAAMFGARAAASELAYRAAGAVVVAEGAPGVIVGGHGQRLVREALFTLVAGSRAPMKDALLDVLTAAG</sequence>
<dbReference type="InterPro" id="IPR009100">
    <property type="entry name" value="AcylCoA_DH/oxidase_NM_dom_sf"/>
</dbReference>
<reference evidence="2 3" key="1">
    <citation type="submission" date="2015-07" db="EMBL/GenBank/DDBJ databases">
        <title>Genome sequencing of Kibdelosporangium phytohabitans.</title>
        <authorList>
            <person name="Qin S."/>
            <person name="Xing K."/>
        </authorList>
    </citation>
    <scope>NUCLEOTIDE SEQUENCE [LARGE SCALE GENOMIC DNA]</scope>
    <source>
        <strain evidence="2 3">KLBMP1111</strain>
    </source>
</reference>
<dbReference type="AlphaFoldDB" id="A0A0N9I849"/>
<dbReference type="EMBL" id="CP012752">
    <property type="protein sequence ID" value="ALG10946.1"/>
    <property type="molecule type" value="Genomic_DNA"/>
</dbReference>
<dbReference type="RefSeq" id="WP_054292848.1">
    <property type="nucleotide sequence ID" value="NZ_CP012752.1"/>
</dbReference>
<evidence type="ECO:0000313" key="2">
    <source>
        <dbReference type="EMBL" id="ALG10946.1"/>
    </source>
</evidence>
<dbReference type="Pfam" id="PF02771">
    <property type="entry name" value="Acyl-CoA_dh_N"/>
    <property type="match status" value="1"/>
</dbReference>
<name>A0A0N9I849_9PSEU</name>
<dbReference type="InterPro" id="IPR013786">
    <property type="entry name" value="AcylCoA_DH/ox_N"/>
</dbReference>
<dbReference type="InterPro" id="IPR037069">
    <property type="entry name" value="AcylCoA_DH/ox_N_sf"/>
</dbReference>
<dbReference type="SUPFAM" id="SSF56645">
    <property type="entry name" value="Acyl-CoA dehydrogenase NM domain-like"/>
    <property type="match status" value="1"/>
</dbReference>
<organism evidence="2 3">
    <name type="scientific">Kibdelosporangium phytohabitans</name>
    <dbReference type="NCBI Taxonomy" id="860235"/>
    <lineage>
        <taxon>Bacteria</taxon>
        <taxon>Bacillati</taxon>
        <taxon>Actinomycetota</taxon>
        <taxon>Actinomycetes</taxon>
        <taxon>Pseudonocardiales</taxon>
        <taxon>Pseudonocardiaceae</taxon>
        <taxon>Kibdelosporangium</taxon>
    </lineage>
</organism>
<keyword evidence="3" id="KW-1185">Reference proteome</keyword>
<dbReference type="Gene3D" id="1.10.540.10">
    <property type="entry name" value="Acyl-CoA dehydrogenase/oxidase, N-terminal domain"/>
    <property type="match status" value="1"/>
</dbReference>
<dbReference type="PANTHER" id="PTHR43884">
    <property type="entry name" value="ACYL-COA DEHYDROGENASE"/>
    <property type="match status" value="1"/>
</dbReference>